<dbReference type="InterPro" id="IPR029032">
    <property type="entry name" value="AhpD-like"/>
</dbReference>
<dbReference type="EMBL" id="CAFABA010000030">
    <property type="protein sequence ID" value="CAB4825405.1"/>
    <property type="molecule type" value="Genomic_DNA"/>
</dbReference>
<dbReference type="SUPFAM" id="SSF69118">
    <property type="entry name" value="AhpD-like"/>
    <property type="match status" value="1"/>
</dbReference>
<dbReference type="PANTHER" id="PTHR33570:SF2">
    <property type="entry name" value="CARBOXYMUCONOLACTONE DECARBOXYLASE-LIKE DOMAIN-CONTAINING PROTEIN"/>
    <property type="match status" value="1"/>
</dbReference>
<sequence length="134" mass="14453">MRHTSIRGAVMDKAVGDEMWRQVMNSAPPSRTDEGGFLDLTKDHVFGEIWSRPELSVRDRRLVSLTCTAFSPGPALAIHVENALVSGDLDVAAIEAWIVHLAHYAGWPIAANVYTVTRPVIAKFNASAAGGAVT</sequence>
<evidence type="ECO:0000313" key="2">
    <source>
        <dbReference type="EMBL" id="CAB4771808.1"/>
    </source>
</evidence>
<dbReference type="GO" id="GO:0051920">
    <property type="term" value="F:peroxiredoxin activity"/>
    <property type="evidence" value="ECO:0007669"/>
    <property type="project" value="InterPro"/>
</dbReference>
<evidence type="ECO:0000313" key="4">
    <source>
        <dbReference type="EMBL" id="CAB4891421.1"/>
    </source>
</evidence>
<dbReference type="EMBL" id="CAEZYR010000188">
    <property type="protein sequence ID" value="CAB4771808.1"/>
    <property type="molecule type" value="Genomic_DNA"/>
</dbReference>
<proteinExistence type="predicted"/>
<organism evidence="4">
    <name type="scientific">freshwater metagenome</name>
    <dbReference type="NCBI Taxonomy" id="449393"/>
    <lineage>
        <taxon>unclassified sequences</taxon>
        <taxon>metagenomes</taxon>
        <taxon>ecological metagenomes</taxon>
    </lineage>
</organism>
<evidence type="ECO:0000313" key="3">
    <source>
        <dbReference type="EMBL" id="CAB4825405.1"/>
    </source>
</evidence>
<dbReference type="EMBL" id="CAFBMH010000006">
    <property type="protein sequence ID" value="CAB4891421.1"/>
    <property type="molecule type" value="Genomic_DNA"/>
</dbReference>
<protein>
    <submittedName>
        <fullName evidence="4">Unannotated protein</fullName>
    </submittedName>
</protein>
<reference evidence="4" key="1">
    <citation type="submission" date="2020-05" db="EMBL/GenBank/DDBJ databases">
        <authorList>
            <person name="Chiriac C."/>
            <person name="Salcher M."/>
            <person name="Ghai R."/>
            <person name="Kavagutti S V."/>
        </authorList>
    </citation>
    <scope>NUCLEOTIDE SEQUENCE</scope>
</reference>
<evidence type="ECO:0000313" key="5">
    <source>
        <dbReference type="EMBL" id="CAB5013100.1"/>
    </source>
</evidence>
<accession>A0A6J7F8T3</accession>
<dbReference type="InterPro" id="IPR052512">
    <property type="entry name" value="4CMD/NDH-1_regulator"/>
</dbReference>
<gene>
    <name evidence="2" type="ORF">UFOPK2754_03133</name>
    <name evidence="3" type="ORF">UFOPK3139_00981</name>
    <name evidence="4" type="ORF">UFOPK3543_00292</name>
    <name evidence="5" type="ORF">UFOPK3967_02346</name>
</gene>
<dbReference type="Pfam" id="PF02627">
    <property type="entry name" value="CMD"/>
    <property type="match status" value="1"/>
</dbReference>
<dbReference type="PANTHER" id="PTHR33570">
    <property type="entry name" value="4-CARBOXYMUCONOLACTONE DECARBOXYLASE FAMILY PROTEIN"/>
    <property type="match status" value="1"/>
</dbReference>
<dbReference type="InterPro" id="IPR003779">
    <property type="entry name" value="CMD-like"/>
</dbReference>
<name>A0A6J7F8T3_9ZZZZ</name>
<dbReference type="EMBL" id="CAFBOS010000173">
    <property type="protein sequence ID" value="CAB5013100.1"/>
    <property type="molecule type" value="Genomic_DNA"/>
</dbReference>
<evidence type="ECO:0000259" key="1">
    <source>
        <dbReference type="Pfam" id="PF02627"/>
    </source>
</evidence>
<feature type="domain" description="Carboxymuconolactone decarboxylase-like" evidence="1">
    <location>
        <begin position="37"/>
        <end position="117"/>
    </location>
</feature>
<dbReference type="Gene3D" id="1.20.1290.10">
    <property type="entry name" value="AhpD-like"/>
    <property type="match status" value="1"/>
</dbReference>
<dbReference type="AlphaFoldDB" id="A0A6J7F8T3"/>